<dbReference type="EMBL" id="BMAW01035870">
    <property type="protein sequence ID" value="GFU41616.1"/>
    <property type="molecule type" value="Genomic_DNA"/>
</dbReference>
<proteinExistence type="predicted"/>
<organism evidence="1 2">
    <name type="scientific">Nephila pilipes</name>
    <name type="common">Giant wood spider</name>
    <name type="synonym">Nephila maculata</name>
    <dbReference type="NCBI Taxonomy" id="299642"/>
    <lineage>
        <taxon>Eukaryota</taxon>
        <taxon>Metazoa</taxon>
        <taxon>Ecdysozoa</taxon>
        <taxon>Arthropoda</taxon>
        <taxon>Chelicerata</taxon>
        <taxon>Arachnida</taxon>
        <taxon>Araneae</taxon>
        <taxon>Araneomorphae</taxon>
        <taxon>Entelegynae</taxon>
        <taxon>Araneoidea</taxon>
        <taxon>Nephilidae</taxon>
        <taxon>Nephila</taxon>
    </lineage>
</organism>
<reference evidence="1" key="1">
    <citation type="submission" date="2020-08" db="EMBL/GenBank/DDBJ databases">
        <title>Multicomponent nature underlies the extraordinary mechanical properties of spider dragline silk.</title>
        <authorList>
            <person name="Kono N."/>
            <person name="Nakamura H."/>
            <person name="Mori M."/>
            <person name="Yoshida Y."/>
            <person name="Ohtoshi R."/>
            <person name="Malay A.D."/>
            <person name="Moran D.A.P."/>
            <person name="Tomita M."/>
            <person name="Numata K."/>
            <person name="Arakawa K."/>
        </authorList>
    </citation>
    <scope>NUCLEOTIDE SEQUENCE</scope>
</reference>
<evidence type="ECO:0000313" key="1">
    <source>
        <dbReference type="EMBL" id="GFU41616.1"/>
    </source>
</evidence>
<dbReference type="Proteomes" id="UP000887013">
    <property type="component" value="Unassembled WGS sequence"/>
</dbReference>
<gene>
    <name evidence="1" type="ORF">NPIL_39531</name>
</gene>
<name>A0A8X6QX74_NEPPI</name>
<evidence type="ECO:0000313" key="2">
    <source>
        <dbReference type="Proteomes" id="UP000887013"/>
    </source>
</evidence>
<protein>
    <submittedName>
        <fullName evidence="1">Uncharacterized protein</fullName>
    </submittedName>
</protein>
<accession>A0A8X6QX74</accession>
<sequence>MLGNLTGDAIQQGDPRELLHRSSAPRAHMTAAGVRLSVQVEAAGVPSTVRRVGGKVVGAEETSWCSFGEELFAANQCVGHGQWSEIELVLSQCACSSSDYASFNVAGWAMLLLIGSILLLVECGS</sequence>
<keyword evidence="2" id="KW-1185">Reference proteome</keyword>
<dbReference type="AlphaFoldDB" id="A0A8X6QX74"/>
<comment type="caution">
    <text evidence="1">The sequence shown here is derived from an EMBL/GenBank/DDBJ whole genome shotgun (WGS) entry which is preliminary data.</text>
</comment>